<feature type="region of interest" description="Disordered" evidence="5">
    <location>
        <begin position="28"/>
        <end position="62"/>
    </location>
</feature>
<gene>
    <name evidence="7" type="ORF">Clacol_009264</name>
</gene>
<keyword evidence="2" id="KW-0333">Golgi apparatus</keyword>
<evidence type="ECO:0000256" key="1">
    <source>
        <dbReference type="ARBA" id="ARBA00004555"/>
    </source>
</evidence>
<organism evidence="7 8">
    <name type="scientific">Clathrus columnatus</name>
    <dbReference type="NCBI Taxonomy" id="1419009"/>
    <lineage>
        <taxon>Eukaryota</taxon>
        <taxon>Fungi</taxon>
        <taxon>Dikarya</taxon>
        <taxon>Basidiomycota</taxon>
        <taxon>Agaricomycotina</taxon>
        <taxon>Agaricomycetes</taxon>
        <taxon>Phallomycetidae</taxon>
        <taxon>Phallales</taxon>
        <taxon>Clathraceae</taxon>
        <taxon>Clathrus</taxon>
    </lineage>
</organism>
<dbReference type="AlphaFoldDB" id="A0AAV5AQL0"/>
<accession>A0AAV5AQL0</accession>
<feature type="compositionally biased region" description="Low complexity" evidence="5">
    <location>
        <begin position="437"/>
        <end position="461"/>
    </location>
</feature>
<reference evidence="7" key="1">
    <citation type="submission" date="2021-10" db="EMBL/GenBank/DDBJ databases">
        <title>De novo Genome Assembly of Clathrus columnatus (Basidiomycota, Fungi) Using Illumina and Nanopore Sequence Data.</title>
        <authorList>
            <person name="Ogiso-Tanaka E."/>
            <person name="Itagaki H."/>
            <person name="Hosoya T."/>
            <person name="Hosaka K."/>
        </authorList>
    </citation>
    <scope>NUCLEOTIDE SEQUENCE</scope>
    <source>
        <strain evidence="7">MO-923</strain>
    </source>
</reference>
<feature type="region of interest" description="Disordered" evidence="5">
    <location>
        <begin position="433"/>
        <end position="502"/>
    </location>
</feature>
<evidence type="ECO:0000313" key="7">
    <source>
        <dbReference type="EMBL" id="GJJ14994.1"/>
    </source>
</evidence>
<evidence type="ECO:0000256" key="3">
    <source>
        <dbReference type="ARBA" id="ARBA00023054"/>
    </source>
</evidence>
<feature type="coiled-coil region" evidence="4">
    <location>
        <begin position="62"/>
        <end position="298"/>
    </location>
</feature>
<evidence type="ECO:0000256" key="2">
    <source>
        <dbReference type="ARBA" id="ARBA00023034"/>
    </source>
</evidence>
<dbReference type="GO" id="GO:0005794">
    <property type="term" value="C:Golgi apparatus"/>
    <property type="evidence" value="ECO:0007669"/>
    <property type="project" value="UniProtKB-SubCell"/>
</dbReference>
<feature type="compositionally biased region" description="Low complexity" evidence="5">
    <location>
        <begin position="31"/>
        <end position="43"/>
    </location>
</feature>
<dbReference type="Proteomes" id="UP001050691">
    <property type="component" value="Unassembled WGS sequence"/>
</dbReference>
<dbReference type="PANTHER" id="PTHR18921:SF2">
    <property type="entry name" value="THYROID RECEPTOR-INTERACTING PROTEIN 11"/>
    <property type="match status" value="1"/>
</dbReference>
<dbReference type="GO" id="GO:0031267">
    <property type="term" value="F:small GTPase binding"/>
    <property type="evidence" value="ECO:0007669"/>
    <property type="project" value="TreeGrafter"/>
</dbReference>
<dbReference type="Pfam" id="PF10375">
    <property type="entry name" value="GRAB"/>
    <property type="match status" value="1"/>
</dbReference>
<keyword evidence="8" id="KW-1185">Reference proteome</keyword>
<dbReference type="PANTHER" id="PTHR18921">
    <property type="entry name" value="MYOSIN HEAVY CHAIN - RELATED"/>
    <property type="match status" value="1"/>
</dbReference>
<feature type="compositionally biased region" description="Polar residues" evidence="5">
    <location>
        <begin position="44"/>
        <end position="59"/>
    </location>
</feature>
<dbReference type="GO" id="GO:0006888">
    <property type="term" value="P:endoplasmic reticulum to Golgi vesicle-mediated transport"/>
    <property type="evidence" value="ECO:0007669"/>
    <property type="project" value="TreeGrafter"/>
</dbReference>
<dbReference type="InterPro" id="IPR019459">
    <property type="entry name" value="GRAB"/>
</dbReference>
<evidence type="ECO:0000259" key="6">
    <source>
        <dbReference type="PROSITE" id="PS50913"/>
    </source>
</evidence>
<feature type="region of interest" description="Disordered" evidence="5">
    <location>
        <begin position="390"/>
        <end position="415"/>
    </location>
</feature>
<dbReference type="PROSITE" id="PS50913">
    <property type="entry name" value="GRIP"/>
    <property type="match status" value="1"/>
</dbReference>
<comment type="caution">
    <text evidence="7">The sequence shown here is derived from an EMBL/GenBank/DDBJ whole genome shotgun (WGS) entry which is preliminary data.</text>
</comment>
<protein>
    <recommendedName>
        <fullName evidence="6">GRIP domain-containing protein</fullName>
    </recommendedName>
</protein>
<proteinExistence type="predicted"/>
<evidence type="ECO:0000313" key="8">
    <source>
        <dbReference type="Proteomes" id="UP001050691"/>
    </source>
</evidence>
<evidence type="ECO:0000256" key="5">
    <source>
        <dbReference type="SAM" id="MobiDB-lite"/>
    </source>
</evidence>
<evidence type="ECO:0000256" key="4">
    <source>
        <dbReference type="SAM" id="Coils"/>
    </source>
</evidence>
<dbReference type="EMBL" id="BPWL01000010">
    <property type="protein sequence ID" value="GJJ14994.1"/>
    <property type="molecule type" value="Genomic_DNA"/>
</dbReference>
<feature type="compositionally biased region" description="Basic and acidic residues" evidence="5">
    <location>
        <begin position="484"/>
        <end position="502"/>
    </location>
</feature>
<sequence>MENPHSSEGITPILTPAVEAANETLAQMRLSMDSNGSSSRSSSPAPTKTNGNTSVNDLTNHSKKGEEFIKSLQEELRRTKQENESLTLKYNNLVAKLATMRTSVEAKLKRDAEELDRQEQVIQQLTLQSEDYVNTIETLKEELIQSNIEADRSSRELEGLRAKVFQDSAQEAVLRERELHDLQNELEQCRIERDEFEQALMEEKVILDNVKNDVTDLKKELLKESEMRMAVASDLEKERERSSNLQMVLEDFQAAKDHELEQIVREYKEQLQEAILSLAEFKSRALRAEAELQETSTNAERTAILEKEAKEKTLLIGKLRHEAIILNEHLTEAIRRLRRDASDNNVDKRLVTNVLLSFLTTPRNDTKRFEMLSLLSSVLSWTDAEREKAGLQRGGTTAAMIGKGNKGKSLELDRSEETESFSKMWVEFLLKESSQGTNTSTSVTSPSSPTSPKLLPLPSTPGLNSAQSKMARVASYAGSGAHESNSEHTRQPLPRRESSAQS</sequence>
<feature type="domain" description="GRIP" evidence="6">
    <location>
        <begin position="341"/>
        <end position="392"/>
    </location>
</feature>
<dbReference type="InterPro" id="IPR000237">
    <property type="entry name" value="GRIP_dom"/>
</dbReference>
<keyword evidence="3 4" id="KW-0175">Coiled coil</keyword>
<name>A0AAV5AQL0_9AGAM</name>
<dbReference type="GO" id="GO:0007030">
    <property type="term" value="P:Golgi organization"/>
    <property type="evidence" value="ECO:0007669"/>
    <property type="project" value="TreeGrafter"/>
</dbReference>
<comment type="subcellular location">
    <subcellularLocation>
        <location evidence="1">Golgi apparatus</location>
    </subcellularLocation>
</comment>